<dbReference type="Proteomes" id="UP000253919">
    <property type="component" value="Unassembled WGS sequence"/>
</dbReference>
<dbReference type="InterPro" id="IPR027417">
    <property type="entry name" value="P-loop_NTPase"/>
</dbReference>
<dbReference type="Pfam" id="PF07693">
    <property type="entry name" value="KAP_NTPase"/>
    <property type="match status" value="1"/>
</dbReference>
<dbReference type="AlphaFoldDB" id="A0A369QP44"/>
<evidence type="ECO:0000259" key="1">
    <source>
        <dbReference type="Pfam" id="PF07693"/>
    </source>
</evidence>
<proteinExistence type="predicted"/>
<dbReference type="SUPFAM" id="SSF52540">
    <property type="entry name" value="P-loop containing nucleoside triphosphate hydrolases"/>
    <property type="match status" value="1"/>
</dbReference>
<feature type="domain" description="KAP NTPase" evidence="1">
    <location>
        <begin position="2"/>
        <end position="281"/>
    </location>
</feature>
<evidence type="ECO:0000313" key="3">
    <source>
        <dbReference type="Proteomes" id="UP000253919"/>
    </source>
</evidence>
<accession>A0A369QP44</accession>
<name>A0A369QP44_9BACT</name>
<dbReference type="InterPro" id="IPR052754">
    <property type="entry name" value="NTPase_KAP_P-loop"/>
</dbReference>
<organism evidence="2 3">
    <name type="scientific">Adhaeribacter pallidiroseus</name>
    <dbReference type="NCBI Taxonomy" id="2072847"/>
    <lineage>
        <taxon>Bacteria</taxon>
        <taxon>Pseudomonadati</taxon>
        <taxon>Bacteroidota</taxon>
        <taxon>Cytophagia</taxon>
        <taxon>Cytophagales</taxon>
        <taxon>Hymenobacteraceae</taxon>
        <taxon>Adhaeribacter</taxon>
    </lineage>
</organism>
<comment type="caution">
    <text evidence="2">The sequence shown here is derived from an EMBL/GenBank/DDBJ whole genome shotgun (WGS) entry which is preliminary data.</text>
</comment>
<gene>
    <name evidence="2" type="ORF">AHMF7616_03235</name>
</gene>
<evidence type="ECO:0000313" key="2">
    <source>
        <dbReference type="EMBL" id="RDC64619.1"/>
    </source>
</evidence>
<keyword evidence="3" id="KW-1185">Reference proteome</keyword>
<dbReference type="Gene3D" id="3.40.50.300">
    <property type="entry name" value="P-loop containing nucleotide triphosphate hydrolases"/>
    <property type="match status" value="1"/>
</dbReference>
<dbReference type="InterPro" id="IPR011646">
    <property type="entry name" value="KAP_P-loop"/>
</dbReference>
<reference evidence="2 3" key="1">
    <citation type="submission" date="2018-04" db="EMBL/GenBank/DDBJ databases">
        <title>Adhaeribacter sp. HMF7616 genome sequencing and assembly.</title>
        <authorList>
            <person name="Kang H."/>
            <person name="Kang J."/>
            <person name="Cha I."/>
            <person name="Kim H."/>
            <person name="Joh K."/>
        </authorList>
    </citation>
    <scope>NUCLEOTIDE SEQUENCE [LARGE SCALE GENOMIC DNA]</scope>
    <source>
        <strain evidence="2 3">HMF7616</strain>
    </source>
</reference>
<dbReference type="EMBL" id="QASA01000001">
    <property type="protein sequence ID" value="RDC64619.1"/>
    <property type="molecule type" value="Genomic_DNA"/>
</dbReference>
<sequence length="701" mass="81437">MGEGKTSVLNFIKRELDFQKGTIIHFTFNPWRFTDEAALLTSFFNTLAKELKDSIPENTTEETLSKSEKQKGLTSWYKRVAYKLDNPKEPLKTRKESIGDIIQKYGKIVSVFGAGEVAETIGNALSNVDVDELKIRIEKLLTDNRKRIIIFIDDIDRLEKTEIHAIFRLVKLTGDFAYTTYVLSFDEHMVASAIGERFGAGDQKAGLNFLEKIVQIPLKLPLAQSSALKDYCFQLVEQSINTSRIEMTGQELKEFANKFSSNYLIRLNTPRLAVRYGNTLSFSLPLLKGEVNYVDLLLVEALRVFYPEMYEFARNQPEYFIGHYEVRSGKQGQEDEKTSKFKSLFEYFAKGYSLDEVANAKGALIDLFPNLKNVWAKGWFYDSSRNNSDSRYIQKRISSNQYFNRYFTYTVIEGDVSDVEFDSLLEKIGHEEYIKMVEPTIKLLKSSLPKNFLQKFRFKEKNFDNVTSVALVKIFGQLGDYFPRDDRSIFGYSSPFSQAAIFISQLIKNQVGEELRFDLVKWIIQESTSFRFAYEVFDCCRNDQDEAGRIFEHEQNKELAGNLIDRAKKNSSPKPIWETYTYESKFMLEVLAIEFDKTALFEYVSDHLELKPDTVRYLLKVFVPFIHSSAHPEPFYGDFNEQSYDWLIKILDPSVIYKTICKLLRVPTLTVETYISLNHLQTDENLIHQFVYWYKNKSELT</sequence>
<dbReference type="PANTHER" id="PTHR22674">
    <property type="entry name" value="NTPASE, KAP FAMILY P-LOOP DOMAIN-CONTAINING 1"/>
    <property type="match status" value="1"/>
</dbReference>
<dbReference type="PANTHER" id="PTHR22674:SF6">
    <property type="entry name" value="NTPASE KAP FAMILY P-LOOP DOMAIN-CONTAINING PROTEIN 1"/>
    <property type="match status" value="1"/>
</dbReference>
<protein>
    <recommendedName>
        <fullName evidence="1">KAP NTPase domain-containing protein</fullName>
    </recommendedName>
</protein>